<evidence type="ECO:0000313" key="5">
    <source>
        <dbReference type="Proteomes" id="UP000178449"/>
    </source>
</evidence>
<dbReference type="GO" id="GO:0009103">
    <property type="term" value="P:lipopolysaccharide biosynthetic process"/>
    <property type="evidence" value="ECO:0007669"/>
    <property type="project" value="TreeGrafter"/>
</dbReference>
<comment type="caution">
    <text evidence="4">The sequence shown here is derived from an EMBL/GenBank/DDBJ whole genome shotgun (WGS) entry which is preliminary data.</text>
</comment>
<evidence type="ECO:0000256" key="1">
    <source>
        <dbReference type="ARBA" id="ARBA00022679"/>
    </source>
</evidence>
<proteinExistence type="predicted"/>
<keyword evidence="1" id="KW-0808">Transferase</keyword>
<dbReference type="PANTHER" id="PTHR46401">
    <property type="entry name" value="GLYCOSYLTRANSFERASE WBBK-RELATED"/>
    <property type="match status" value="1"/>
</dbReference>
<dbReference type="EMBL" id="MFNE01000024">
    <property type="protein sequence ID" value="OGG95348.1"/>
    <property type="molecule type" value="Genomic_DNA"/>
</dbReference>
<dbReference type="AlphaFoldDB" id="A0A1F6GB56"/>
<dbReference type="InterPro" id="IPR001296">
    <property type="entry name" value="Glyco_trans_1"/>
</dbReference>
<reference evidence="4 5" key="1">
    <citation type="journal article" date="2016" name="Nat. Commun.">
        <title>Thousands of microbial genomes shed light on interconnected biogeochemical processes in an aquifer system.</title>
        <authorList>
            <person name="Anantharaman K."/>
            <person name="Brown C.T."/>
            <person name="Hug L.A."/>
            <person name="Sharon I."/>
            <person name="Castelle C.J."/>
            <person name="Probst A.J."/>
            <person name="Thomas B.C."/>
            <person name="Singh A."/>
            <person name="Wilkins M.J."/>
            <person name="Karaoz U."/>
            <person name="Brodie E.L."/>
            <person name="Williams K.H."/>
            <person name="Hubbard S.S."/>
            <person name="Banfield J.F."/>
        </authorList>
    </citation>
    <scope>NUCLEOTIDE SEQUENCE [LARGE SCALE GENOMIC DNA]</scope>
</reference>
<evidence type="ECO:0000313" key="4">
    <source>
        <dbReference type="EMBL" id="OGG95348.1"/>
    </source>
</evidence>
<evidence type="ECO:0000259" key="3">
    <source>
        <dbReference type="Pfam" id="PF13439"/>
    </source>
</evidence>
<evidence type="ECO:0000259" key="2">
    <source>
        <dbReference type="Pfam" id="PF00534"/>
    </source>
</evidence>
<sequence length="362" mass="40754">MKIGIDTKNYGLHQGGIFNATFAPLTGLIKSKRDWEFLAIGPEAGCRWFTGQPNVQSCLVELPAIKYGGYLYNFTRFPYRLPKGLDGFYSPYYDLWLPKDLPQVITIHDLVYFLQPEGYNPLLLAYYKRIANRNGALAKAVITVSESSRRDILTHLGLPEDKVVVIPNSIDPQWLSPVQKTGWGEAVAARFKDQALLLYPGGLERRKNLGRLLEAVALLPEGYCLVLTGNPAQYRKAHPRLVHLEKKGRAWLPGFLSSQELRELYGLSQAVVYPSLLEGFGYPMIEAMATRKPLACSNASCLPEIGGDYPIYFDPKSPAQMAEAMLEAAGKTIHPNFVFPEKYRLEHNQPQFIQLFERIFGL</sequence>
<dbReference type="Gene3D" id="3.40.50.2000">
    <property type="entry name" value="Glycogen Phosphorylase B"/>
    <property type="match status" value="2"/>
</dbReference>
<accession>A0A1F6GB56</accession>
<dbReference type="CDD" id="cd03809">
    <property type="entry name" value="GT4_MtfB-like"/>
    <property type="match status" value="1"/>
</dbReference>
<protein>
    <recommendedName>
        <fullName evidence="6">Glycosyl transferase family 1 domain-containing protein</fullName>
    </recommendedName>
</protein>
<evidence type="ECO:0008006" key="6">
    <source>
        <dbReference type="Google" id="ProtNLM"/>
    </source>
</evidence>
<organism evidence="4 5">
    <name type="scientific">Candidatus Lambdaproteobacteria bacterium RIFOXYD2_FULL_50_16</name>
    <dbReference type="NCBI Taxonomy" id="1817772"/>
    <lineage>
        <taxon>Bacteria</taxon>
        <taxon>Pseudomonadati</taxon>
        <taxon>Pseudomonadota</taxon>
        <taxon>Candidatus Lambdaproteobacteria</taxon>
    </lineage>
</organism>
<dbReference type="InterPro" id="IPR028098">
    <property type="entry name" value="Glyco_trans_4-like_N"/>
</dbReference>
<dbReference type="PANTHER" id="PTHR46401:SF2">
    <property type="entry name" value="GLYCOSYLTRANSFERASE WBBK-RELATED"/>
    <property type="match status" value="1"/>
</dbReference>
<dbReference type="STRING" id="1817772.A2527_07450"/>
<gene>
    <name evidence="4" type="ORF">A2527_07450</name>
</gene>
<feature type="domain" description="Glycosyl transferase family 1" evidence="2">
    <location>
        <begin position="190"/>
        <end position="327"/>
    </location>
</feature>
<dbReference type="GO" id="GO:0016757">
    <property type="term" value="F:glycosyltransferase activity"/>
    <property type="evidence" value="ECO:0007669"/>
    <property type="project" value="InterPro"/>
</dbReference>
<name>A0A1F6GB56_9PROT</name>
<dbReference type="Proteomes" id="UP000178449">
    <property type="component" value="Unassembled WGS sequence"/>
</dbReference>
<dbReference type="Pfam" id="PF00534">
    <property type="entry name" value="Glycos_transf_1"/>
    <property type="match status" value="1"/>
</dbReference>
<dbReference type="SUPFAM" id="SSF53756">
    <property type="entry name" value="UDP-Glycosyltransferase/glycogen phosphorylase"/>
    <property type="match status" value="1"/>
</dbReference>
<dbReference type="Pfam" id="PF13439">
    <property type="entry name" value="Glyco_transf_4"/>
    <property type="match status" value="1"/>
</dbReference>
<feature type="domain" description="Glycosyltransferase subfamily 4-like N-terminal" evidence="3">
    <location>
        <begin position="95"/>
        <end position="173"/>
    </location>
</feature>